<evidence type="ECO:0000313" key="3">
    <source>
        <dbReference type="Proteomes" id="UP000838763"/>
    </source>
</evidence>
<dbReference type="EMBL" id="CALLCH030000012">
    <property type="protein sequence ID" value="CAI4215549.1"/>
    <property type="molecule type" value="Genomic_DNA"/>
</dbReference>
<name>A0A9P1H5B1_9PEZI</name>
<evidence type="ECO:0000313" key="2">
    <source>
        <dbReference type="EMBL" id="CAI4215549.1"/>
    </source>
</evidence>
<dbReference type="Proteomes" id="UP000838763">
    <property type="component" value="Unassembled WGS sequence"/>
</dbReference>
<gene>
    <name evidence="2" type="ORF">PPNO1_LOCUS5260</name>
</gene>
<keyword evidence="3" id="KW-1185">Reference proteome</keyword>
<evidence type="ECO:0000256" key="1">
    <source>
        <dbReference type="SAM" id="MobiDB-lite"/>
    </source>
</evidence>
<accession>A0A9P1H5B1</accession>
<reference evidence="2" key="1">
    <citation type="submission" date="2022-11" db="EMBL/GenBank/DDBJ databases">
        <authorList>
            <person name="Scott C."/>
            <person name="Bruce N."/>
        </authorList>
    </citation>
    <scope>NUCLEOTIDE SEQUENCE</scope>
</reference>
<sequence>MAPDNIRATVVVAAVEDTTAPGAVVATITTLGEAEAKALLSSNPKPLDHVAPVPGPDNLDSSPISREPLASRLLTGIAYFLYLPVVSPFSFFDSIVIDHH</sequence>
<protein>
    <submittedName>
        <fullName evidence="2">Uncharacterized protein</fullName>
    </submittedName>
</protein>
<feature type="region of interest" description="Disordered" evidence="1">
    <location>
        <begin position="43"/>
        <end position="62"/>
    </location>
</feature>
<proteinExistence type="predicted"/>
<dbReference type="AlphaFoldDB" id="A0A9P1H5B1"/>
<comment type="caution">
    <text evidence="2">The sequence shown here is derived from an EMBL/GenBank/DDBJ whole genome shotgun (WGS) entry which is preliminary data.</text>
</comment>
<organism evidence="2 3">
    <name type="scientific">Parascedosporium putredinis</name>
    <dbReference type="NCBI Taxonomy" id="1442378"/>
    <lineage>
        <taxon>Eukaryota</taxon>
        <taxon>Fungi</taxon>
        <taxon>Dikarya</taxon>
        <taxon>Ascomycota</taxon>
        <taxon>Pezizomycotina</taxon>
        <taxon>Sordariomycetes</taxon>
        <taxon>Hypocreomycetidae</taxon>
        <taxon>Microascales</taxon>
        <taxon>Microascaceae</taxon>
        <taxon>Parascedosporium</taxon>
    </lineage>
</organism>